<keyword evidence="1" id="KW-0472">Membrane</keyword>
<name>A0ABM7LAP2_9PSED</name>
<evidence type="ECO:0000313" key="3">
    <source>
        <dbReference type="Proteomes" id="UP001064896"/>
    </source>
</evidence>
<feature type="transmembrane region" description="Helical" evidence="1">
    <location>
        <begin position="111"/>
        <end position="135"/>
    </location>
</feature>
<dbReference type="Proteomes" id="UP001064896">
    <property type="component" value="Chromosome"/>
</dbReference>
<keyword evidence="3" id="KW-1185">Reference proteome</keyword>
<proteinExistence type="predicted"/>
<organism evidence="2 3">
    <name type="scientific">Pseudomonas solani</name>
    <dbReference type="NCBI Taxonomy" id="2731552"/>
    <lineage>
        <taxon>Bacteria</taxon>
        <taxon>Pseudomonadati</taxon>
        <taxon>Pseudomonadota</taxon>
        <taxon>Gammaproteobacteria</taxon>
        <taxon>Pseudomonadales</taxon>
        <taxon>Pseudomonadaceae</taxon>
        <taxon>Pseudomonas</taxon>
    </lineage>
</organism>
<sequence>MFFHSFIFGRLAVLVGLASWLSIAVINNLFDPDTNILHLGNTLSMALLKEEQVLGGALLSRAWPIEWAEPLLMVVATSQMLIAVFLWVAALGYVRAWRRRSLSSLDQARNLALIALTCFLLLWLFFICGGLWFGYWLKQGAIQSVHMTLILISLGALLWVQSEPARLCHELSKKGSHENN</sequence>
<protein>
    <recommendedName>
        <fullName evidence="4">DUF2165 domain-containing protein</fullName>
    </recommendedName>
</protein>
<dbReference type="InterPro" id="IPR018681">
    <property type="entry name" value="DUF2165_transmembrane"/>
</dbReference>
<feature type="transmembrane region" description="Helical" evidence="1">
    <location>
        <begin position="141"/>
        <end position="160"/>
    </location>
</feature>
<feature type="transmembrane region" description="Helical" evidence="1">
    <location>
        <begin position="7"/>
        <end position="30"/>
    </location>
</feature>
<evidence type="ECO:0008006" key="4">
    <source>
        <dbReference type="Google" id="ProtNLM"/>
    </source>
</evidence>
<keyword evidence="1" id="KW-1133">Transmembrane helix</keyword>
<dbReference type="EMBL" id="AP023081">
    <property type="protein sequence ID" value="BCD86487.1"/>
    <property type="molecule type" value="Genomic_DNA"/>
</dbReference>
<dbReference type="Pfam" id="PF09933">
    <property type="entry name" value="DUF2165"/>
    <property type="match status" value="1"/>
</dbReference>
<evidence type="ECO:0000256" key="1">
    <source>
        <dbReference type="SAM" id="Phobius"/>
    </source>
</evidence>
<gene>
    <name evidence="2" type="ORF">PSm6_28940</name>
</gene>
<feature type="transmembrane region" description="Helical" evidence="1">
    <location>
        <begin position="71"/>
        <end position="90"/>
    </location>
</feature>
<keyword evidence="1" id="KW-0812">Transmembrane</keyword>
<evidence type="ECO:0000313" key="2">
    <source>
        <dbReference type="EMBL" id="BCD86487.1"/>
    </source>
</evidence>
<reference evidence="2" key="1">
    <citation type="submission" date="2020-05" db="EMBL/GenBank/DDBJ databases">
        <title>Complete genome sequence of Pseudomonas sp. Sm006.</title>
        <authorList>
            <person name="Takeuchi K."/>
            <person name="Someya N."/>
        </authorList>
    </citation>
    <scope>NUCLEOTIDE SEQUENCE</scope>
    <source>
        <strain evidence="2">Sm006</strain>
    </source>
</reference>
<accession>A0ABM7LAP2</accession>